<dbReference type="InterPro" id="IPR000725">
    <property type="entry name" value="Olfact_rcpt"/>
</dbReference>
<keyword evidence="14" id="KW-1185">Reference proteome</keyword>
<dbReference type="AlphaFoldDB" id="A0A5N4DIC1"/>
<evidence type="ECO:0000256" key="5">
    <source>
        <dbReference type="ARBA" id="ARBA00022725"/>
    </source>
</evidence>
<keyword evidence="5" id="KW-0552">Olfaction</keyword>
<comment type="subcellular location">
    <subcellularLocation>
        <location evidence="2">Cell membrane</location>
        <topology evidence="2">Multi-pass membrane protein</topology>
    </subcellularLocation>
</comment>
<keyword evidence="6 11" id="KW-1133">Transmembrane helix</keyword>
<dbReference type="PANTHER" id="PTHR26452">
    <property type="entry name" value="OLFACTORY RECEPTOR"/>
    <property type="match status" value="1"/>
</dbReference>
<dbReference type="InterPro" id="IPR000276">
    <property type="entry name" value="GPCR_Rhodpsn"/>
</dbReference>
<dbReference type="InterPro" id="IPR017452">
    <property type="entry name" value="GPCR_Rhodpsn_7TM"/>
</dbReference>
<dbReference type="GO" id="GO:0004930">
    <property type="term" value="F:G protein-coupled receptor activity"/>
    <property type="evidence" value="ECO:0007669"/>
    <property type="project" value="UniProtKB-KW"/>
</dbReference>
<keyword evidence="10" id="KW-0807">Transducer</keyword>
<dbReference type="GO" id="GO:0004984">
    <property type="term" value="F:olfactory receptor activity"/>
    <property type="evidence" value="ECO:0007669"/>
    <property type="project" value="InterPro"/>
</dbReference>
<comment type="caution">
    <text evidence="13">The sequence shown here is derived from an EMBL/GenBank/DDBJ whole genome shotgun (WGS) entry which is preliminary data.</text>
</comment>
<feature type="transmembrane region" description="Helical" evidence="11">
    <location>
        <begin position="36"/>
        <end position="59"/>
    </location>
</feature>
<evidence type="ECO:0000256" key="10">
    <source>
        <dbReference type="ARBA" id="ARBA00023224"/>
    </source>
</evidence>
<evidence type="ECO:0000256" key="7">
    <source>
        <dbReference type="ARBA" id="ARBA00023040"/>
    </source>
</evidence>
<dbReference type="Gene3D" id="1.10.1220.70">
    <property type="match status" value="1"/>
</dbReference>
<protein>
    <submittedName>
        <fullName evidence="13">Olfactory receptor 13A1</fullName>
    </submittedName>
</protein>
<dbReference type="EMBL" id="JWIN03000011">
    <property type="protein sequence ID" value="KAB1270799.1"/>
    <property type="molecule type" value="Genomic_DNA"/>
</dbReference>
<evidence type="ECO:0000256" key="2">
    <source>
        <dbReference type="ARBA" id="ARBA00004651"/>
    </source>
</evidence>
<keyword evidence="4 11" id="KW-0812">Transmembrane</keyword>
<dbReference type="PRINTS" id="PR00237">
    <property type="entry name" value="GPCRRHODOPSN"/>
</dbReference>
<keyword evidence="7" id="KW-0297">G-protein coupled receptor</keyword>
<keyword evidence="5" id="KW-0716">Sensory transduction</keyword>
<keyword evidence="9 13" id="KW-0675">Receptor</keyword>
<dbReference type="Pfam" id="PF13853">
    <property type="entry name" value="7tm_4"/>
    <property type="match status" value="1"/>
</dbReference>
<accession>A0A5N4DIC1</accession>
<evidence type="ECO:0000256" key="3">
    <source>
        <dbReference type="ARBA" id="ARBA00022475"/>
    </source>
</evidence>
<organism evidence="13 14">
    <name type="scientific">Camelus dromedarius</name>
    <name type="common">Dromedary</name>
    <name type="synonym">Arabian camel</name>
    <dbReference type="NCBI Taxonomy" id="9838"/>
    <lineage>
        <taxon>Eukaryota</taxon>
        <taxon>Metazoa</taxon>
        <taxon>Chordata</taxon>
        <taxon>Craniata</taxon>
        <taxon>Vertebrata</taxon>
        <taxon>Euteleostomi</taxon>
        <taxon>Mammalia</taxon>
        <taxon>Eutheria</taxon>
        <taxon>Laurasiatheria</taxon>
        <taxon>Artiodactyla</taxon>
        <taxon>Tylopoda</taxon>
        <taxon>Camelidae</taxon>
        <taxon>Camelus</taxon>
    </lineage>
</organism>
<evidence type="ECO:0000256" key="4">
    <source>
        <dbReference type="ARBA" id="ARBA00022692"/>
    </source>
</evidence>
<proteinExistence type="predicted"/>
<evidence type="ECO:0000313" key="14">
    <source>
        <dbReference type="Proteomes" id="UP000299084"/>
    </source>
</evidence>
<dbReference type="Proteomes" id="UP000299084">
    <property type="component" value="Unassembled WGS sequence"/>
</dbReference>
<name>A0A5N4DIC1_CAMDR</name>
<dbReference type="PROSITE" id="PS50262">
    <property type="entry name" value="G_PROTEIN_RECEP_F1_2"/>
    <property type="match status" value="1"/>
</dbReference>
<gene>
    <name evidence="13" type="ORF">Cadr_000009809</name>
</gene>
<dbReference type="Pfam" id="PF00001">
    <property type="entry name" value="7tm_1"/>
    <property type="match status" value="1"/>
</dbReference>
<sequence>MEKGLGAAPSQAAKSSQTLVTELVLQGFSSHPGLQLLLFGCCFSLYAMALAGNAVTITVVSYSASLRCPMYFFLCNLATMDFVCISSVLPKAQASLASEEDTISFPGCTTQLFFLVWSTTSELLLLTAMAYDGYVAACHPLPHGSRVSPQLCRTLATARGSPTLMNSIMAEAFYRVASFLLTLASCGCITTSALHICLAAGRQRAFSTCSAHLLVVPVHYSAVLCTCISLASSDNPKRSKVPGVLCTALSPTLNPRIYSLRNTEVKHALGRLIPLSRR</sequence>
<feature type="domain" description="G-protein coupled receptors family 1 profile" evidence="12">
    <location>
        <begin position="52"/>
        <end position="141"/>
    </location>
</feature>
<evidence type="ECO:0000256" key="6">
    <source>
        <dbReference type="ARBA" id="ARBA00022989"/>
    </source>
</evidence>
<reference evidence="13 14" key="1">
    <citation type="journal article" date="2019" name="Mol. Ecol. Resour.">
        <title>Improving Illumina assemblies with Hi-C and long reads: an example with the North African dromedary.</title>
        <authorList>
            <person name="Elbers J.P."/>
            <person name="Rogers M.F."/>
            <person name="Perelman P.L."/>
            <person name="Proskuryakova A.A."/>
            <person name="Serdyukova N.A."/>
            <person name="Johnson W.E."/>
            <person name="Horin P."/>
            <person name="Corander J."/>
            <person name="Murphy D."/>
            <person name="Burger P.A."/>
        </authorList>
    </citation>
    <scope>NUCLEOTIDE SEQUENCE [LARGE SCALE GENOMIC DNA]</scope>
    <source>
        <strain evidence="13">Drom800</strain>
        <tissue evidence="13">Blood</tissue>
    </source>
</reference>
<keyword evidence="3" id="KW-1003">Cell membrane</keyword>
<evidence type="ECO:0000259" key="12">
    <source>
        <dbReference type="PROSITE" id="PS50262"/>
    </source>
</evidence>
<dbReference type="SUPFAM" id="SSF81321">
    <property type="entry name" value="Family A G protein-coupled receptor-like"/>
    <property type="match status" value="1"/>
</dbReference>
<feature type="transmembrane region" description="Helical" evidence="11">
    <location>
        <begin position="71"/>
        <end position="89"/>
    </location>
</feature>
<dbReference type="InterPro" id="IPR050516">
    <property type="entry name" value="Olfactory_GPCR"/>
</dbReference>
<evidence type="ECO:0000256" key="9">
    <source>
        <dbReference type="ARBA" id="ARBA00023170"/>
    </source>
</evidence>
<evidence type="ECO:0000256" key="1">
    <source>
        <dbReference type="ARBA" id="ARBA00003929"/>
    </source>
</evidence>
<feature type="transmembrane region" description="Helical" evidence="11">
    <location>
        <begin position="172"/>
        <end position="199"/>
    </location>
</feature>
<comment type="function">
    <text evidence="1">Putative odorant or sperm cell receptor.</text>
</comment>
<keyword evidence="8 11" id="KW-0472">Membrane</keyword>
<evidence type="ECO:0000256" key="8">
    <source>
        <dbReference type="ARBA" id="ARBA00023136"/>
    </source>
</evidence>
<dbReference type="Gene3D" id="1.20.1070.10">
    <property type="entry name" value="Rhodopsin 7-helix transmembrane proteins"/>
    <property type="match status" value="1"/>
</dbReference>
<evidence type="ECO:0000313" key="13">
    <source>
        <dbReference type="EMBL" id="KAB1270799.1"/>
    </source>
</evidence>
<dbReference type="GO" id="GO:0005886">
    <property type="term" value="C:plasma membrane"/>
    <property type="evidence" value="ECO:0007669"/>
    <property type="project" value="UniProtKB-SubCell"/>
</dbReference>
<evidence type="ECO:0000256" key="11">
    <source>
        <dbReference type="SAM" id="Phobius"/>
    </source>
</evidence>